<evidence type="ECO:0000256" key="3">
    <source>
        <dbReference type="ARBA" id="ARBA00022801"/>
    </source>
</evidence>
<proteinExistence type="inferred from homology"/>
<sequence length="317" mass="34091">MLDANKLQQAVDQAYTQFHSLNGGQNADYIPFLANVPGQLAAVAIVTCDGNVYSAGDSDYRFALESISKVCTLALALEDVGPQAVQDKIGADPTGLPFNSVIALELHGGKPLSPLVNAGAIATTSLINAENVEQRWQRILHIQQQLAGEQVALSDEVNQSEQTTNFHNRAIAWLLYSAGYLYCDAMEACDVYTRQCSTLLNTIELATLGATLAAGGVNPLTHKRVLQADNVPYILAEMMMEGLYGRSGDWAYRVGLPGKSGVGGGILAVVPGVMGIAAFSPRWTKMATVFAVKKWWHRSLSNSAITCLRADHDEHGR</sequence>
<evidence type="ECO:0000313" key="6">
    <source>
        <dbReference type="EMBL" id="STJ82079.1"/>
    </source>
</evidence>
<dbReference type="InterPro" id="IPR012338">
    <property type="entry name" value="Beta-lactam/transpept-like"/>
</dbReference>
<comment type="similarity">
    <text evidence="1 5">Belongs to the glutaminase family.</text>
</comment>
<feature type="binding site" evidence="5">
    <location>
        <position position="192"/>
    </location>
    <ligand>
        <name>substrate</name>
    </ligand>
</feature>
<evidence type="ECO:0000256" key="4">
    <source>
        <dbReference type="ARBA" id="ARBA00049534"/>
    </source>
</evidence>
<dbReference type="GO" id="GO:0006537">
    <property type="term" value="P:glutamate biosynthetic process"/>
    <property type="evidence" value="ECO:0007669"/>
    <property type="project" value="TreeGrafter"/>
</dbReference>
<comment type="subunit">
    <text evidence="5">Homotetramer.</text>
</comment>
<evidence type="ECO:0000256" key="5">
    <source>
        <dbReference type="HAMAP-Rule" id="MF_00313"/>
    </source>
</evidence>
<feature type="binding site" evidence="5">
    <location>
        <position position="262"/>
    </location>
    <ligand>
        <name>substrate</name>
    </ligand>
</feature>
<dbReference type="Gene3D" id="3.40.710.10">
    <property type="entry name" value="DD-peptidase/beta-lactamase superfamily"/>
    <property type="match status" value="1"/>
</dbReference>
<feature type="binding site" evidence="5">
    <location>
        <position position="66"/>
    </location>
    <ligand>
        <name>substrate</name>
    </ligand>
</feature>
<dbReference type="AlphaFoldDB" id="A0A376YCA6"/>
<feature type="binding site" evidence="5">
    <location>
        <position position="161"/>
    </location>
    <ligand>
        <name>substrate</name>
    </ligand>
</feature>
<dbReference type="InterPro" id="IPR015868">
    <property type="entry name" value="Glutaminase"/>
</dbReference>
<feature type="binding site" evidence="5">
    <location>
        <position position="168"/>
    </location>
    <ligand>
        <name>substrate</name>
    </ligand>
</feature>
<feature type="binding site" evidence="5">
    <location>
        <position position="117"/>
    </location>
    <ligand>
        <name>substrate</name>
    </ligand>
</feature>
<dbReference type="SUPFAM" id="SSF56601">
    <property type="entry name" value="beta-lactamase/transpeptidase-like"/>
    <property type="match status" value="1"/>
</dbReference>
<dbReference type="GO" id="GO:0006543">
    <property type="term" value="P:L-glutamine catabolic process"/>
    <property type="evidence" value="ECO:0007669"/>
    <property type="project" value="TreeGrafter"/>
</dbReference>
<reference evidence="6 7" key="1">
    <citation type="submission" date="2018-06" db="EMBL/GenBank/DDBJ databases">
        <authorList>
            <consortium name="Pathogen Informatics"/>
            <person name="Doyle S."/>
        </authorList>
    </citation>
    <scope>NUCLEOTIDE SEQUENCE [LARGE SCALE GENOMIC DNA]</scope>
    <source>
        <strain evidence="6 7">NCTC9117</strain>
    </source>
</reference>
<feature type="binding site" evidence="5">
    <location>
        <position position="244"/>
    </location>
    <ligand>
        <name>substrate</name>
    </ligand>
</feature>
<evidence type="ECO:0000256" key="1">
    <source>
        <dbReference type="ARBA" id="ARBA00011076"/>
    </source>
</evidence>
<evidence type="ECO:0000256" key="2">
    <source>
        <dbReference type="ARBA" id="ARBA00012918"/>
    </source>
</evidence>
<dbReference type="GO" id="GO:0004359">
    <property type="term" value="F:glutaminase activity"/>
    <property type="evidence" value="ECO:0007669"/>
    <property type="project" value="UniProtKB-UniRule"/>
</dbReference>
<gene>
    <name evidence="6" type="primary">glsA1</name>
    <name evidence="5" type="synonym">glsA</name>
    <name evidence="6" type="ORF">NCTC9117_04674</name>
</gene>
<dbReference type="HAMAP" id="MF_00313">
    <property type="entry name" value="Glutaminase"/>
    <property type="match status" value="1"/>
</dbReference>
<accession>A0A376YCA6</accession>
<organism evidence="6 7">
    <name type="scientific">Escherichia coli</name>
    <dbReference type="NCBI Taxonomy" id="562"/>
    <lineage>
        <taxon>Bacteria</taxon>
        <taxon>Pseudomonadati</taxon>
        <taxon>Pseudomonadota</taxon>
        <taxon>Gammaproteobacteria</taxon>
        <taxon>Enterobacterales</taxon>
        <taxon>Enterobacteriaceae</taxon>
        <taxon>Escherichia</taxon>
    </lineage>
</organism>
<evidence type="ECO:0000313" key="7">
    <source>
        <dbReference type="Proteomes" id="UP000254785"/>
    </source>
</evidence>
<dbReference type="Pfam" id="PF04960">
    <property type="entry name" value="Glutaminase"/>
    <property type="match status" value="1"/>
</dbReference>
<keyword evidence="3 5" id="KW-0378">Hydrolase</keyword>
<dbReference type="NCBIfam" id="NF009020">
    <property type="entry name" value="PRK12356.1"/>
    <property type="match status" value="1"/>
</dbReference>
<feature type="modified residue" description="N6-acetyllysine" evidence="5">
    <location>
        <position position="294"/>
    </location>
</feature>
<dbReference type="NCBIfam" id="TIGR03814">
    <property type="entry name" value="Gln_ase"/>
    <property type="match status" value="1"/>
</dbReference>
<dbReference type="PANTHER" id="PTHR12544:SF48">
    <property type="entry name" value="GLUTAMINASE 1"/>
    <property type="match status" value="1"/>
</dbReference>
<dbReference type="EC" id="3.5.1.2" evidence="2 5"/>
<dbReference type="EMBL" id="UGDC01000003">
    <property type="protein sequence ID" value="STJ82079.1"/>
    <property type="molecule type" value="Genomic_DNA"/>
</dbReference>
<protein>
    <recommendedName>
        <fullName evidence="2 5">Glutaminase</fullName>
        <ecNumber evidence="2 5">3.5.1.2</ecNumber>
    </recommendedName>
</protein>
<keyword evidence="5" id="KW-0007">Acetylation</keyword>
<comment type="catalytic activity">
    <reaction evidence="4 5">
        <text>L-glutamine + H2O = L-glutamate + NH4(+)</text>
        <dbReference type="Rhea" id="RHEA:15889"/>
        <dbReference type="ChEBI" id="CHEBI:15377"/>
        <dbReference type="ChEBI" id="CHEBI:28938"/>
        <dbReference type="ChEBI" id="CHEBI:29985"/>
        <dbReference type="ChEBI" id="CHEBI:58359"/>
        <dbReference type="EC" id="3.5.1.2"/>
    </reaction>
</comment>
<dbReference type="Proteomes" id="UP000254785">
    <property type="component" value="Unassembled WGS sequence"/>
</dbReference>
<dbReference type="PANTHER" id="PTHR12544">
    <property type="entry name" value="GLUTAMINASE"/>
    <property type="match status" value="1"/>
</dbReference>
<name>A0A376YCA6_ECOLX</name>